<feature type="chain" id="PRO_5045588222" evidence="3">
    <location>
        <begin position="17"/>
        <end position="309"/>
    </location>
</feature>
<gene>
    <name evidence="4" type="ORF">SCF082_LOCUS40880</name>
</gene>
<sequence>MFHRHTVRILIAQVVAQSTTVSPQAALEEAERDEREALKQANVTVEKLQKWLEGIQTSASKPDETDEVASKIQSEAESDFRSEYESMVSSFDKKLKELADAEDVHEAAKELKTLSKDIQKESKKMAKEMKKKYYALRTSQKDKAQDLMQEAQKEAHYAMKMARKVEHFGRKAGQKEAEYEGNIGKAEKNTEHLSGVAEKYGEKAERVVEKFFEKVEDKVEDRADAVEHQAEAKQKEREQSIKDALEEAAGKATPAGKKAPAAVFLSSSQEFSPEALLSTVLPATGLATLVLAVAWYRRRPTLSMPPSLG</sequence>
<proteinExistence type="predicted"/>
<reference evidence="4 5" key="1">
    <citation type="submission" date="2024-02" db="EMBL/GenBank/DDBJ databases">
        <authorList>
            <person name="Chen Y."/>
            <person name="Shah S."/>
            <person name="Dougan E. K."/>
            <person name="Thang M."/>
            <person name="Chan C."/>
        </authorList>
    </citation>
    <scope>NUCLEOTIDE SEQUENCE [LARGE SCALE GENOMIC DNA]</scope>
</reference>
<name>A0ABP0QEI1_9DINO</name>
<keyword evidence="5" id="KW-1185">Reference proteome</keyword>
<dbReference type="EMBL" id="CAXAMM010039440">
    <property type="protein sequence ID" value="CAK9086433.1"/>
    <property type="molecule type" value="Genomic_DNA"/>
</dbReference>
<organism evidence="4 5">
    <name type="scientific">Durusdinium trenchii</name>
    <dbReference type="NCBI Taxonomy" id="1381693"/>
    <lineage>
        <taxon>Eukaryota</taxon>
        <taxon>Sar</taxon>
        <taxon>Alveolata</taxon>
        <taxon>Dinophyceae</taxon>
        <taxon>Suessiales</taxon>
        <taxon>Symbiodiniaceae</taxon>
        <taxon>Durusdinium</taxon>
    </lineage>
</organism>
<accession>A0ABP0QEI1</accession>
<keyword evidence="1" id="KW-0175">Coiled coil</keyword>
<feature type="signal peptide" evidence="3">
    <location>
        <begin position="1"/>
        <end position="16"/>
    </location>
</feature>
<evidence type="ECO:0000256" key="3">
    <source>
        <dbReference type="SAM" id="SignalP"/>
    </source>
</evidence>
<evidence type="ECO:0000313" key="4">
    <source>
        <dbReference type="EMBL" id="CAK9086433.1"/>
    </source>
</evidence>
<comment type="caution">
    <text evidence="4">The sequence shown here is derived from an EMBL/GenBank/DDBJ whole genome shotgun (WGS) entry which is preliminary data.</text>
</comment>
<feature type="region of interest" description="Disordered" evidence="2">
    <location>
        <begin position="54"/>
        <end position="76"/>
    </location>
</feature>
<evidence type="ECO:0000256" key="1">
    <source>
        <dbReference type="SAM" id="Coils"/>
    </source>
</evidence>
<feature type="coiled-coil region" evidence="1">
    <location>
        <begin position="104"/>
        <end position="131"/>
    </location>
</feature>
<keyword evidence="3" id="KW-0732">Signal</keyword>
<protein>
    <submittedName>
        <fullName evidence="4">Uncharacterized protein</fullName>
    </submittedName>
</protein>
<evidence type="ECO:0000256" key="2">
    <source>
        <dbReference type="SAM" id="MobiDB-lite"/>
    </source>
</evidence>
<evidence type="ECO:0000313" key="5">
    <source>
        <dbReference type="Proteomes" id="UP001642464"/>
    </source>
</evidence>
<feature type="coiled-coil region" evidence="1">
    <location>
        <begin position="216"/>
        <end position="243"/>
    </location>
</feature>
<dbReference type="Proteomes" id="UP001642464">
    <property type="component" value="Unassembled WGS sequence"/>
</dbReference>